<evidence type="ECO:0000313" key="1">
    <source>
        <dbReference type="EMBL" id="KGJ54303.1"/>
    </source>
</evidence>
<reference evidence="1 2" key="1">
    <citation type="submission" date="2014-08" db="EMBL/GenBank/DDBJ databases">
        <title>Clostridium innocuum, an unnegligible vancomycin-resistant pathogen causing extra-intestinal infections.</title>
        <authorList>
            <person name="Feng Y."/>
            <person name="Chiu C.-H."/>
        </authorList>
    </citation>
    <scope>NUCLEOTIDE SEQUENCE [LARGE SCALE GENOMIC DNA]</scope>
    <source>
        <strain evidence="1 2">AN88</strain>
    </source>
</reference>
<evidence type="ECO:0000313" key="2">
    <source>
        <dbReference type="Proteomes" id="UP000030008"/>
    </source>
</evidence>
<gene>
    <name evidence="1" type="ORF">CIAN88_03960</name>
</gene>
<dbReference type="AlphaFoldDB" id="A0A099IBI4"/>
<evidence type="ECO:0008006" key="3">
    <source>
        <dbReference type="Google" id="ProtNLM"/>
    </source>
</evidence>
<dbReference type="InterPro" id="IPR014998">
    <property type="entry name" value="DUF1848"/>
</dbReference>
<protein>
    <recommendedName>
        <fullName evidence="3">DUF1848 domain-containing protein</fullName>
    </recommendedName>
</protein>
<sequence>MILFVSGRCDIPAFYSTWFFNRLQEGFVDVRNPFNPHQISRINLNEQNIDGILFCTKNPIPMMSRLEEIPFPYQFQITLTPYHEDIEEHVASKKEIINAVKEMSLRLGKDRVIVRYDPILLTPKYTVEYHRRAFEKLCSQLEGYVDTIIISFVDMYKNTAGNQKRMQLQEMRRQDMLDVGKALGSVAERYAVHVQTCAEDIDLSPYHIHKGLCMDRKKLERLVQHSLDHIQGKGVRSVCGCMPTVDIGDYNCCPHGCRYCYANYNEKQIAERMKLHDPQSSVLLGHLDEEDKITIREDKHIRQISLL</sequence>
<dbReference type="RefSeq" id="WP_044904182.1">
    <property type="nucleotide sequence ID" value="NZ_JQIF01000017.1"/>
</dbReference>
<proteinExistence type="predicted"/>
<organism evidence="1 2">
    <name type="scientific">Clostridium innocuum</name>
    <dbReference type="NCBI Taxonomy" id="1522"/>
    <lineage>
        <taxon>Bacteria</taxon>
        <taxon>Bacillati</taxon>
        <taxon>Bacillota</taxon>
        <taxon>Clostridia</taxon>
        <taxon>Eubacteriales</taxon>
        <taxon>Clostridiaceae</taxon>
        <taxon>Clostridium</taxon>
    </lineage>
</organism>
<dbReference type="Proteomes" id="UP000030008">
    <property type="component" value="Unassembled WGS sequence"/>
</dbReference>
<dbReference type="Pfam" id="PF08902">
    <property type="entry name" value="DUF1848"/>
    <property type="match status" value="1"/>
</dbReference>
<comment type="caution">
    <text evidence="1">The sequence shown here is derived from an EMBL/GenBank/DDBJ whole genome shotgun (WGS) entry which is preliminary data.</text>
</comment>
<dbReference type="EMBL" id="JQIF01000017">
    <property type="protein sequence ID" value="KGJ54303.1"/>
    <property type="molecule type" value="Genomic_DNA"/>
</dbReference>
<name>A0A099IBI4_CLOIN</name>
<accession>A0A099IBI4</accession>